<dbReference type="InterPro" id="IPR007587">
    <property type="entry name" value="SAPS"/>
</dbReference>
<evidence type="ECO:0000256" key="3">
    <source>
        <dbReference type="SAM" id="MobiDB-lite"/>
    </source>
</evidence>
<gene>
    <name evidence="4" type="primary">ABSGL_10316.1 scaffold 11921</name>
</gene>
<feature type="region of interest" description="Disordered" evidence="3">
    <location>
        <begin position="687"/>
        <end position="712"/>
    </location>
</feature>
<evidence type="ECO:0000256" key="1">
    <source>
        <dbReference type="ARBA" id="ARBA00006180"/>
    </source>
</evidence>
<feature type="compositionally biased region" description="Basic and acidic residues" evidence="3">
    <location>
        <begin position="635"/>
        <end position="644"/>
    </location>
</feature>
<keyword evidence="2" id="KW-0131">Cell cycle</keyword>
<dbReference type="OrthoDB" id="295029at2759"/>
<dbReference type="PANTHER" id="PTHR12634:SF8">
    <property type="entry name" value="FIERY MOUNTAIN, ISOFORM D"/>
    <property type="match status" value="1"/>
</dbReference>
<accession>A0A163TG18</accession>
<evidence type="ECO:0000256" key="2">
    <source>
        <dbReference type="ARBA" id="ARBA00023306"/>
    </source>
</evidence>
<dbReference type="GO" id="GO:0005634">
    <property type="term" value="C:nucleus"/>
    <property type="evidence" value="ECO:0007669"/>
    <property type="project" value="TreeGrafter"/>
</dbReference>
<dbReference type="AlphaFoldDB" id="A0A163TG18"/>
<feature type="compositionally biased region" description="Basic and acidic residues" evidence="3">
    <location>
        <begin position="418"/>
        <end position="429"/>
    </location>
</feature>
<dbReference type="GO" id="GO:0005829">
    <property type="term" value="C:cytosol"/>
    <property type="evidence" value="ECO:0007669"/>
    <property type="project" value="TreeGrafter"/>
</dbReference>
<feature type="compositionally biased region" description="Low complexity" evidence="3">
    <location>
        <begin position="466"/>
        <end position="483"/>
    </location>
</feature>
<organism evidence="4">
    <name type="scientific">Absidia glauca</name>
    <name type="common">Pin mould</name>
    <dbReference type="NCBI Taxonomy" id="4829"/>
    <lineage>
        <taxon>Eukaryota</taxon>
        <taxon>Fungi</taxon>
        <taxon>Fungi incertae sedis</taxon>
        <taxon>Mucoromycota</taxon>
        <taxon>Mucoromycotina</taxon>
        <taxon>Mucoromycetes</taxon>
        <taxon>Mucorales</taxon>
        <taxon>Cunninghamellaceae</taxon>
        <taxon>Absidia</taxon>
    </lineage>
</organism>
<feature type="compositionally biased region" description="Acidic residues" evidence="3">
    <location>
        <begin position="645"/>
        <end position="654"/>
    </location>
</feature>
<dbReference type="Proteomes" id="UP000078561">
    <property type="component" value="Unassembled WGS sequence"/>
</dbReference>
<dbReference type="PANTHER" id="PTHR12634">
    <property type="entry name" value="SIT4 YEAST -ASSOCIATING PROTEIN-RELATED"/>
    <property type="match status" value="1"/>
</dbReference>
<evidence type="ECO:0000313" key="5">
    <source>
        <dbReference type="Proteomes" id="UP000078561"/>
    </source>
</evidence>
<dbReference type="FunCoup" id="A0A163TG18">
    <property type="interactions" value="655"/>
</dbReference>
<name>A0A163TG18_ABSGL</name>
<dbReference type="STRING" id="4829.A0A163TG18"/>
<dbReference type="GO" id="GO:0019903">
    <property type="term" value="F:protein phosphatase binding"/>
    <property type="evidence" value="ECO:0007669"/>
    <property type="project" value="InterPro"/>
</dbReference>
<dbReference type="GO" id="GO:0019888">
    <property type="term" value="F:protein phosphatase regulator activity"/>
    <property type="evidence" value="ECO:0007669"/>
    <property type="project" value="TreeGrafter"/>
</dbReference>
<feature type="region of interest" description="Disordered" evidence="3">
    <location>
        <begin position="394"/>
        <end position="486"/>
    </location>
</feature>
<reference evidence="4" key="1">
    <citation type="submission" date="2016-04" db="EMBL/GenBank/DDBJ databases">
        <authorList>
            <person name="Evans L.H."/>
            <person name="Alamgir A."/>
            <person name="Owens N."/>
            <person name="Weber N.D."/>
            <person name="Virtaneva K."/>
            <person name="Barbian K."/>
            <person name="Babar A."/>
            <person name="Rosenke K."/>
        </authorList>
    </citation>
    <scope>NUCLEOTIDE SEQUENCE [LARGE SCALE GENOMIC DNA]</scope>
    <source>
        <strain evidence="4">CBS 101.48</strain>
    </source>
</reference>
<evidence type="ECO:0008006" key="6">
    <source>
        <dbReference type="Google" id="ProtNLM"/>
    </source>
</evidence>
<feature type="compositionally biased region" description="Polar residues" evidence="3">
    <location>
        <begin position="442"/>
        <end position="457"/>
    </location>
</feature>
<keyword evidence="5" id="KW-1185">Reference proteome</keyword>
<feature type="region of interest" description="Disordered" evidence="3">
    <location>
        <begin position="627"/>
        <end position="661"/>
    </location>
</feature>
<proteinExistence type="inferred from homology"/>
<dbReference type="EMBL" id="LT554386">
    <property type="protein sequence ID" value="SAM04452.1"/>
    <property type="molecule type" value="Genomic_DNA"/>
</dbReference>
<dbReference type="InParanoid" id="A0A163TG18"/>
<sequence>MFWRFGFHNPSAVDTLLEREDVLLEEVLEEEELLQEAKSHNQKLVNFLCQPANCEKLLHYITANNLEEGQKYNIYRMNSPCFAFDRYPFLSSEIIACEIPQLIEMIILEQKELLETFWRFLDRPNNNNSSGDNVDQGLESLLASYFAKTITIFLTKQPAEMLEFIESRPENLNKILDHLDSSAIMDLLLTLVRMEELPEGKGIVQWLSDGGLMDNLINRLDPSLDTEEHSIAQQCICEIIRMSQTSLLEQPSIGLNDLVITLKSEAVMRKLTTFMLDPNAPNSTSTLINGVTIIIDLIRHNNSDMENDPMLNSSYGYTGNNAILRPTSVSLADMLKVLAEHVMDFNQLLTDPRSVTQPIQTSIGEQIPLGFERLKICELFAELLHCSNMSNLNAVQEPDRSPPLDQDEQQHSRATSKSNDDEIKMDKTIPENLQAELDEESPVTTETRGATPSTTNHPSDEKTRETAVPASDTTTTTSTEPSPQDLPMGDYLKLQLVQHKVLPTCTNLFFCFPWNNFLHYVIYDMLHQVFNGRMDKGYNRLLALSILKDGQLTTKMVEAQKKNDIEWAKPKGMRLGYMGHLTFIADEVIKLFEGYPEAIVQDIKGVVDLDLWYQYCENELRETKERDCLPLGGDRPIEDDAAMREEEEDEEELDGGTASQYSRYLAQREADGGLEEDEDDAHWITGRNDNMYENEFNDGHNQESGMDDEPEYDSDEEEIMSSLHCLLLVVRSFSLDIATSTFNTAAPLSWSGHSKPCTCICPFPI</sequence>
<dbReference type="Pfam" id="PF04499">
    <property type="entry name" value="SAPS"/>
    <property type="match status" value="1"/>
</dbReference>
<evidence type="ECO:0000313" key="4">
    <source>
        <dbReference type="EMBL" id="SAM04452.1"/>
    </source>
</evidence>
<comment type="similarity">
    <text evidence="1">Belongs to the SAPS family.</text>
</comment>
<protein>
    <recommendedName>
        <fullName evidence="6">SIT4 phosphatase-associated protein</fullName>
    </recommendedName>
</protein>
<dbReference type="OMA" id="ECKSHNP"/>